<keyword evidence="2" id="KW-0472">Membrane</keyword>
<proteinExistence type="predicted"/>
<feature type="transmembrane region" description="Helical" evidence="2">
    <location>
        <begin position="333"/>
        <end position="354"/>
    </location>
</feature>
<dbReference type="Proteomes" id="UP000434044">
    <property type="component" value="Unassembled WGS sequence"/>
</dbReference>
<dbReference type="InterPro" id="IPR050445">
    <property type="entry name" value="Bact_polysacc_biosynth/exp"/>
</dbReference>
<comment type="caution">
    <text evidence="3">The sequence shown here is derived from an EMBL/GenBank/DDBJ whole genome shotgun (WGS) entry which is preliminary data.</text>
</comment>
<dbReference type="EMBL" id="WNKT01000048">
    <property type="protein sequence ID" value="MTW22670.1"/>
    <property type="molecule type" value="Genomic_DNA"/>
</dbReference>
<keyword evidence="2" id="KW-1133">Transmembrane helix</keyword>
<keyword evidence="4" id="KW-1185">Reference proteome</keyword>
<reference evidence="3 4" key="1">
    <citation type="submission" date="2019-11" db="EMBL/GenBank/DDBJ databases">
        <title>Whole-genome sequence of the anaerobic purple sulfur bacterium Allochromatium palmeri DSM 15591.</title>
        <authorList>
            <person name="Kyndt J.A."/>
            <person name="Meyer T.E."/>
        </authorList>
    </citation>
    <scope>NUCLEOTIDE SEQUENCE [LARGE SCALE GENOMIC DNA]</scope>
    <source>
        <strain evidence="3 4">DSM 15591</strain>
    </source>
</reference>
<dbReference type="PANTHER" id="PTHR32309:SF13">
    <property type="entry name" value="FERRIC ENTEROBACTIN TRANSPORT PROTEIN FEPE"/>
    <property type="match status" value="1"/>
</dbReference>
<feature type="coiled-coil region" evidence="1">
    <location>
        <begin position="206"/>
        <end position="268"/>
    </location>
</feature>
<protein>
    <submittedName>
        <fullName evidence="3">Chain-length determining protein</fullName>
    </submittedName>
</protein>
<evidence type="ECO:0000256" key="2">
    <source>
        <dbReference type="SAM" id="Phobius"/>
    </source>
</evidence>
<dbReference type="GO" id="GO:0005886">
    <property type="term" value="C:plasma membrane"/>
    <property type="evidence" value="ECO:0007669"/>
    <property type="project" value="TreeGrafter"/>
</dbReference>
<evidence type="ECO:0000256" key="1">
    <source>
        <dbReference type="SAM" id="Coils"/>
    </source>
</evidence>
<dbReference type="RefSeq" id="WP_155451235.1">
    <property type="nucleotide sequence ID" value="NZ_WNKT01000048.1"/>
</dbReference>
<evidence type="ECO:0000313" key="3">
    <source>
        <dbReference type="EMBL" id="MTW22670.1"/>
    </source>
</evidence>
<dbReference type="OrthoDB" id="5497849at2"/>
<gene>
    <name evidence="3" type="ORF">GJ668_16510</name>
</gene>
<accession>A0A6N8EGI1</accession>
<sequence length="359" mass="40275">MKRLRKHPVWSLIILSTLVAAFYWSLIATDRFVSRANVVLLSAQINKAGVGLSGILSGQTNNDLLILRDFMLSTDMLAQLQAQLDLRAHYSNPDIDWFSRLSAPDVPTEDFHDYVLKRISVELDEYAQVLRISAQAYEAEMARRIVALLLEAGEEQMNAMGHRLAEEQVRFIEKQVETARQQMIEDGDRLLSYQNEHGLVSPTETVGSLSSVVAKLESELASLQARKAALSVSQSARSPEMMKLDSEIKGMREQIASERARLARASGNALNRLAAEYELLRLQYEFSNKLYSSAVTALENTRVEAARALKQVSVLQTPTLPEYPTRPRRLHNITTFAIFAALAGLILQLLIAIIRDHKD</sequence>
<dbReference type="GO" id="GO:0004713">
    <property type="term" value="F:protein tyrosine kinase activity"/>
    <property type="evidence" value="ECO:0007669"/>
    <property type="project" value="TreeGrafter"/>
</dbReference>
<keyword evidence="2" id="KW-0812">Transmembrane</keyword>
<dbReference type="PANTHER" id="PTHR32309">
    <property type="entry name" value="TYROSINE-PROTEIN KINASE"/>
    <property type="match status" value="1"/>
</dbReference>
<dbReference type="AlphaFoldDB" id="A0A6N8EGI1"/>
<name>A0A6N8EGI1_9GAMM</name>
<organism evidence="3 4">
    <name type="scientific">Allochromatium palmeri</name>
    <dbReference type="NCBI Taxonomy" id="231048"/>
    <lineage>
        <taxon>Bacteria</taxon>
        <taxon>Pseudomonadati</taxon>
        <taxon>Pseudomonadota</taxon>
        <taxon>Gammaproteobacteria</taxon>
        <taxon>Chromatiales</taxon>
        <taxon>Chromatiaceae</taxon>
        <taxon>Allochromatium</taxon>
    </lineage>
</organism>
<keyword evidence="1" id="KW-0175">Coiled coil</keyword>
<evidence type="ECO:0000313" key="4">
    <source>
        <dbReference type="Proteomes" id="UP000434044"/>
    </source>
</evidence>